<reference evidence="2 3" key="1">
    <citation type="journal article" date="2023" name="Hortic Res">
        <title>Pangenome of water caltrop reveals structural variations and asymmetric subgenome divergence after allopolyploidization.</title>
        <authorList>
            <person name="Zhang X."/>
            <person name="Chen Y."/>
            <person name="Wang L."/>
            <person name="Yuan Y."/>
            <person name="Fang M."/>
            <person name="Shi L."/>
            <person name="Lu R."/>
            <person name="Comes H.P."/>
            <person name="Ma Y."/>
            <person name="Chen Y."/>
            <person name="Huang G."/>
            <person name="Zhou Y."/>
            <person name="Zheng Z."/>
            <person name="Qiu Y."/>
        </authorList>
    </citation>
    <scope>NUCLEOTIDE SEQUENCE [LARGE SCALE GENOMIC DNA]</scope>
    <source>
        <tissue evidence="2">Roots</tissue>
    </source>
</reference>
<dbReference type="Proteomes" id="UP001345219">
    <property type="component" value="Chromosome 21"/>
</dbReference>
<name>A0AAN7GM62_9MYRT</name>
<keyword evidence="3" id="KW-1185">Reference proteome</keyword>
<protein>
    <submittedName>
        <fullName evidence="2">Uncharacterized protein</fullName>
    </submittedName>
</protein>
<gene>
    <name evidence="2" type="ORF">SAY87_026650</name>
</gene>
<accession>A0AAN7GM62</accession>
<feature type="compositionally biased region" description="Basic and acidic residues" evidence="1">
    <location>
        <begin position="65"/>
        <end position="76"/>
    </location>
</feature>
<feature type="region of interest" description="Disordered" evidence="1">
    <location>
        <begin position="1"/>
        <end position="24"/>
    </location>
</feature>
<feature type="compositionally biased region" description="Polar residues" evidence="1">
    <location>
        <begin position="15"/>
        <end position="24"/>
    </location>
</feature>
<evidence type="ECO:0000313" key="3">
    <source>
        <dbReference type="Proteomes" id="UP001345219"/>
    </source>
</evidence>
<dbReference type="AlphaFoldDB" id="A0AAN7GM62"/>
<comment type="caution">
    <text evidence="2">The sequence shown here is derived from an EMBL/GenBank/DDBJ whole genome shotgun (WGS) entry which is preliminary data.</text>
</comment>
<evidence type="ECO:0000256" key="1">
    <source>
        <dbReference type="SAM" id="MobiDB-lite"/>
    </source>
</evidence>
<proteinExistence type="predicted"/>
<sequence>MDLERKNSKKFSFRCQPSNARAASRQNMKNLMVLNYQRSPFPWMLTINGKCSMVASKQMSFGIKREGKGRDAKELGCYRNSQNSTS</sequence>
<feature type="region of interest" description="Disordered" evidence="1">
    <location>
        <begin position="65"/>
        <end position="86"/>
    </location>
</feature>
<evidence type="ECO:0000313" key="2">
    <source>
        <dbReference type="EMBL" id="KAK4749201.1"/>
    </source>
</evidence>
<dbReference type="EMBL" id="JAXIOK010000018">
    <property type="protein sequence ID" value="KAK4749201.1"/>
    <property type="molecule type" value="Genomic_DNA"/>
</dbReference>
<organism evidence="2 3">
    <name type="scientific">Trapa incisa</name>
    <dbReference type="NCBI Taxonomy" id="236973"/>
    <lineage>
        <taxon>Eukaryota</taxon>
        <taxon>Viridiplantae</taxon>
        <taxon>Streptophyta</taxon>
        <taxon>Embryophyta</taxon>
        <taxon>Tracheophyta</taxon>
        <taxon>Spermatophyta</taxon>
        <taxon>Magnoliopsida</taxon>
        <taxon>eudicotyledons</taxon>
        <taxon>Gunneridae</taxon>
        <taxon>Pentapetalae</taxon>
        <taxon>rosids</taxon>
        <taxon>malvids</taxon>
        <taxon>Myrtales</taxon>
        <taxon>Lythraceae</taxon>
        <taxon>Trapa</taxon>
    </lineage>
</organism>